<dbReference type="PROSITE" id="PS50056">
    <property type="entry name" value="TYR_PHOSPHATASE_2"/>
    <property type="match status" value="1"/>
</dbReference>
<dbReference type="Pfam" id="PF13350">
    <property type="entry name" value="Y_phosphatase3"/>
    <property type="match status" value="1"/>
</dbReference>
<keyword evidence="3" id="KW-1185">Reference proteome</keyword>
<accession>A0A4R6LS86</accession>
<gene>
    <name evidence="2" type="ORF">CGZ94_01340</name>
</gene>
<accession>A0A255GT06</accession>
<dbReference type="InterPro" id="IPR016130">
    <property type="entry name" value="Tyr_Pase_AS"/>
</dbReference>
<dbReference type="InterPro" id="IPR029021">
    <property type="entry name" value="Prot-tyrosine_phosphatase-like"/>
</dbReference>
<dbReference type="InterPro" id="IPR026893">
    <property type="entry name" value="Tyr/Ser_Pase_IphP-type"/>
</dbReference>
<dbReference type="PROSITE" id="PS00383">
    <property type="entry name" value="TYR_PHOSPHATASE_1"/>
    <property type="match status" value="1"/>
</dbReference>
<dbReference type="GO" id="GO:0004721">
    <property type="term" value="F:phosphoprotein phosphatase activity"/>
    <property type="evidence" value="ECO:0007669"/>
    <property type="project" value="InterPro"/>
</dbReference>
<dbReference type="InterPro" id="IPR000387">
    <property type="entry name" value="Tyr_Pase_dom"/>
</dbReference>
<dbReference type="Gene3D" id="3.90.190.10">
    <property type="entry name" value="Protein tyrosine phosphatase superfamily"/>
    <property type="match status" value="1"/>
</dbReference>
<dbReference type="RefSeq" id="WP_094404401.1">
    <property type="nucleotide sequence ID" value="NZ_NMVO01000001.1"/>
</dbReference>
<dbReference type="PANTHER" id="PTHR31126">
    <property type="entry name" value="TYROSINE-PROTEIN PHOSPHATASE"/>
    <property type="match status" value="1"/>
</dbReference>
<dbReference type="SUPFAM" id="SSF52799">
    <property type="entry name" value="(Phosphotyrosine protein) phosphatases II"/>
    <property type="match status" value="1"/>
</dbReference>
<proteinExistence type="inferred from homology"/>
<reference evidence="2 3" key="1">
    <citation type="submission" date="2017-07" db="EMBL/GenBank/DDBJ databases">
        <title>Draft whole genome sequences of clinical Proprionibacteriaceae strains.</title>
        <authorList>
            <person name="Bernier A.-M."/>
            <person name="Bernard K."/>
            <person name="Domingo M.-C."/>
        </authorList>
    </citation>
    <scope>NUCLEOTIDE SEQUENCE [LARGE SCALE GENOMIC DNA]</scope>
    <source>
        <strain evidence="2 3">NML 030167</strain>
    </source>
</reference>
<comment type="caution">
    <text evidence="2">The sequence shown here is derived from an EMBL/GenBank/DDBJ whole genome shotgun (WGS) entry which is preliminary data.</text>
</comment>
<dbReference type="Proteomes" id="UP000215896">
    <property type="component" value="Unassembled WGS sequence"/>
</dbReference>
<organism evidence="2 3">
    <name type="scientific">Enemella evansiae</name>
    <dbReference type="NCBI Taxonomy" id="2016499"/>
    <lineage>
        <taxon>Bacteria</taxon>
        <taxon>Bacillati</taxon>
        <taxon>Actinomycetota</taxon>
        <taxon>Actinomycetes</taxon>
        <taxon>Propionibacteriales</taxon>
        <taxon>Propionibacteriaceae</taxon>
        <taxon>Enemella</taxon>
    </lineage>
</organism>
<protein>
    <submittedName>
        <fullName evidence="2">Protein tyrosine phosphatase</fullName>
    </submittedName>
</protein>
<evidence type="ECO:0000313" key="2">
    <source>
        <dbReference type="EMBL" id="OYO17573.1"/>
    </source>
</evidence>
<dbReference type="EMBL" id="NMVO01000001">
    <property type="protein sequence ID" value="OYO17573.1"/>
    <property type="molecule type" value="Genomic_DNA"/>
</dbReference>
<sequence length="272" mass="29546">MTWLEFDSLVNARDVGGTPTTDGGQIRPNRLLRSDNLQDLTPADVDRLIELGLTDVIDLRSAYEVHHTGDGPLVGDPRVRIHHYSFIPERYDARDQNDPEDVLPDNTDGAGQELPGDALPFAGKKPTVTVDDAFASTYLSFLAERPESVLAALRAIANAEGAALVHCAAGKDRTGTTVALALLLAGAEEDAVIADYAASSERMPQIIERLLGSDTYRENLDGRDIDSHLTKPETMRAFLAYADREHGGIEPMLESLGWTAADTAKLRGKLRD</sequence>
<evidence type="ECO:0000256" key="1">
    <source>
        <dbReference type="ARBA" id="ARBA00009580"/>
    </source>
</evidence>
<evidence type="ECO:0000313" key="3">
    <source>
        <dbReference type="Proteomes" id="UP000215896"/>
    </source>
</evidence>
<dbReference type="PANTHER" id="PTHR31126:SF1">
    <property type="entry name" value="TYROSINE SPECIFIC PROTEIN PHOSPHATASES DOMAIN-CONTAINING PROTEIN"/>
    <property type="match status" value="1"/>
</dbReference>
<dbReference type="OrthoDB" id="1188001at2"/>
<dbReference type="AlphaFoldDB" id="A0A255GT06"/>
<name>A0A255GT06_9ACTN</name>
<comment type="similarity">
    <text evidence="1">Belongs to the protein-tyrosine phosphatase family.</text>
</comment>